<dbReference type="InterPro" id="IPR002559">
    <property type="entry name" value="Transposase_11"/>
</dbReference>
<gene>
    <name evidence="2" type="ORF">GGP45_000212</name>
</gene>
<accession>A0A9X2V280</accession>
<protein>
    <recommendedName>
        <fullName evidence="1">Transposase IS4-like domain-containing protein</fullName>
    </recommendedName>
</protein>
<proteinExistence type="predicted"/>
<dbReference type="SUPFAM" id="SSF53098">
    <property type="entry name" value="Ribonuclease H-like"/>
    <property type="match status" value="1"/>
</dbReference>
<dbReference type="GO" id="GO:0004803">
    <property type="term" value="F:transposase activity"/>
    <property type="evidence" value="ECO:0007669"/>
    <property type="project" value="InterPro"/>
</dbReference>
<organism evidence="2 3">
    <name type="scientific">Salinibacter ruber</name>
    <dbReference type="NCBI Taxonomy" id="146919"/>
    <lineage>
        <taxon>Bacteria</taxon>
        <taxon>Pseudomonadati</taxon>
        <taxon>Rhodothermota</taxon>
        <taxon>Rhodothermia</taxon>
        <taxon>Rhodothermales</taxon>
        <taxon>Salinibacteraceae</taxon>
        <taxon>Salinibacter</taxon>
    </lineage>
</organism>
<name>A0A9X2V280_9BACT</name>
<dbReference type="Proteomes" id="UP001155144">
    <property type="component" value="Unassembled WGS sequence"/>
</dbReference>
<feature type="domain" description="Transposase IS4-like" evidence="1">
    <location>
        <begin position="151"/>
        <end position="217"/>
    </location>
</feature>
<sequence>MSNSLLIQRKMESTLSQLLPEALATRRRALAQMITGLHLAEHVHLSKVAGRIAGTAQLESKTRHLRRFLGNENVDPERFYSPVRDRLIEWAAQGAETQGSGPIRLLVDTVELSGERQVLMAGIAYRRRALPICWETYRREGVTNAEQQISLLKALVGRFPDEAEVVVVGDGAFHSTDLMDFIEDQGWHFCLRLHADTYIRSFKDSSKGFPKEGTWKQLRDLVPEEGERRYLQDVIVTKDNEYGPVGLALCQAEDEDDP</sequence>
<dbReference type="AlphaFoldDB" id="A0A9X2V280"/>
<dbReference type="RefSeq" id="WP_013062473.1">
    <property type="nucleotide sequence ID" value="NZ_CALTRY010000011.1"/>
</dbReference>
<dbReference type="Pfam" id="PF01609">
    <property type="entry name" value="DDE_Tnp_1"/>
    <property type="match status" value="1"/>
</dbReference>
<dbReference type="EMBL" id="JANUBL010000001">
    <property type="protein sequence ID" value="MCS4119894.1"/>
    <property type="molecule type" value="Genomic_DNA"/>
</dbReference>
<dbReference type="GO" id="GO:0006313">
    <property type="term" value="P:DNA transposition"/>
    <property type="evidence" value="ECO:0007669"/>
    <property type="project" value="InterPro"/>
</dbReference>
<reference evidence="2" key="1">
    <citation type="submission" date="2022-08" db="EMBL/GenBank/DDBJ databases">
        <title>Genomic Encyclopedia of Type Strains, Phase V (KMG-V): Genome sequencing to study the core and pangenomes of soil and plant-associated prokaryotes.</title>
        <authorList>
            <person name="Whitman W."/>
        </authorList>
    </citation>
    <scope>NUCLEOTIDE SEQUENCE</scope>
    <source>
        <strain evidence="2">SP3026</strain>
    </source>
</reference>
<evidence type="ECO:0000259" key="1">
    <source>
        <dbReference type="Pfam" id="PF01609"/>
    </source>
</evidence>
<evidence type="ECO:0000313" key="3">
    <source>
        <dbReference type="Proteomes" id="UP001155144"/>
    </source>
</evidence>
<dbReference type="GO" id="GO:0003677">
    <property type="term" value="F:DNA binding"/>
    <property type="evidence" value="ECO:0007669"/>
    <property type="project" value="InterPro"/>
</dbReference>
<comment type="caution">
    <text evidence="2">The sequence shown here is derived from an EMBL/GenBank/DDBJ whole genome shotgun (WGS) entry which is preliminary data.</text>
</comment>
<dbReference type="InterPro" id="IPR012337">
    <property type="entry name" value="RNaseH-like_sf"/>
</dbReference>
<evidence type="ECO:0000313" key="2">
    <source>
        <dbReference type="EMBL" id="MCS4119894.1"/>
    </source>
</evidence>